<evidence type="ECO:0000313" key="6">
    <source>
        <dbReference type="EMBL" id="QFR23218.1"/>
    </source>
</evidence>
<evidence type="ECO:0000313" key="7">
    <source>
        <dbReference type="Proteomes" id="UP000326779"/>
    </source>
</evidence>
<dbReference type="Gene3D" id="1.10.30.50">
    <property type="match status" value="1"/>
</dbReference>
<dbReference type="PANTHER" id="PTHR41286">
    <property type="entry name" value="HNH NUCLEASE YAJD-RELATED"/>
    <property type="match status" value="1"/>
</dbReference>
<dbReference type="PANTHER" id="PTHR41286:SF1">
    <property type="entry name" value="HNH NUCLEASE YAJD-RELATED"/>
    <property type="match status" value="1"/>
</dbReference>
<keyword evidence="6" id="KW-0255">Endonuclease</keyword>
<dbReference type="AlphaFoldDB" id="A0A5P8M3X8"/>
<dbReference type="CDD" id="cd00085">
    <property type="entry name" value="HNHc"/>
    <property type="match status" value="1"/>
</dbReference>
<dbReference type="GO" id="GO:0008270">
    <property type="term" value="F:zinc ion binding"/>
    <property type="evidence" value="ECO:0007669"/>
    <property type="project" value="InterPro"/>
</dbReference>
<keyword evidence="2" id="KW-0378">Hydrolase</keyword>
<organism evidence="6 7">
    <name type="scientific">Schleiferilactobacillus harbinensis</name>
    <dbReference type="NCBI Taxonomy" id="304207"/>
    <lineage>
        <taxon>Bacteria</taxon>
        <taxon>Bacillati</taxon>
        <taxon>Bacillota</taxon>
        <taxon>Bacilli</taxon>
        <taxon>Lactobacillales</taxon>
        <taxon>Lactobacillaceae</taxon>
        <taxon>Schleiferilactobacillus</taxon>
    </lineage>
</organism>
<evidence type="ECO:0000256" key="4">
    <source>
        <dbReference type="ARBA" id="ARBA00040194"/>
    </source>
</evidence>
<dbReference type="KEGG" id="lhb:D1010_07285"/>
<protein>
    <recommendedName>
        <fullName evidence="4">Putative HNH nuclease YajD</fullName>
    </recommendedName>
</protein>
<sequence length="166" mass="19258">MPRVHRCRAVGCHKMVEWPAIYCDKHKALAGKTEYRDRSHYNRVTRNRTATKHEQYQFYRSKQWRGLRQRALARDHHLCQYCLVRGVVTPANTVDHVVPIEIDAGLATIAGNLATICKDCHRHKTAWEESYYGTGQSNNHTGLPEIHDVKRVVQLIQQSEMAQRRG</sequence>
<gene>
    <name evidence="6" type="ORF">D1010_07285</name>
</gene>
<evidence type="ECO:0000256" key="3">
    <source>
        <dbReference type="ARBA" id="ARBA00038412"/>
    </source>
</evidence>
<dbReference type="Proteomes" id="UP000326779">
    <property type="component" value="Chromosome"/>
</dbReference>
<dbReference type="InterPro" id="IPR002711">
    <property type="entry name" value="HNH"/>
</dbReference>
<comment type="similarity">
    <text evidence="3">Belongs to the HNH nuclease family.</text>
</comment>
<dbReference type="GO" id="GO:0016787">
    <property type="term" value="F:hydrolase activity"/>
    <property type="evidence" value="ECO:0007669"/>
    <property type="project" value="UniProtKB-KW"/>
</dbReference>
<keyword evidence="1" id="KW-0540">Nuclease</keyword>
<evidence type="ECO:0000259" key="5">
    <source>
        <dbReference type="SMART" id="SM00507"/>
    </source>
</evidence>
<dbReference type="Pfam" id="PF01844">
    <property type="entry name" value="HNH"/>
    <property type="match status" value="1"/>
</dbReference>
<dbReference type="GO" id="GO:0005829">
    <property type="term" value="C:cytosol"/>
    <property type="evidence" value="ECO:0007669"/>
    <property type="project" value="TreeGrafter"/>
</dbReference>
<dbReference type="InterPro" id="IPR003615">
    <property type="entry name" value="HNH_nuc"/>
</dbReference>
<dbReference type="GO" id="GO:0004519">
    <property type="term" value="F:endonuclease activity"/>
    <property type="evidence" value="ECO:0007669"/>
    <property type="project" value="UniProtKB-KW"/>
</dbReference>
<dbReference type="EMBL" id="CP045143">
    <property type="protein sequence ID" value="QFR23218.1"/>
    <property type="molecule type" value="Genomic_DNA"/>
</dbReference>
<evidence type="ECO:0000256" key="1">
    <source>
        <dbReference type="ARBA" id="ARBA00022722"/>
    </source>
</evidence>
<evidence type="ECO:0000256" key="2">
    <source>
        <dbReference type="ARBA" id="ARBA00022801"/>
    </source>
</evidence>
<accession>A0A5P8M3X8</accession>
<reference evidence="6 7" key="1">
    <citation type="submission" date="2019-10" db="EMBL/GenBank/DDBJ databases">
        <title>The completed genome of Lactobacillus harbinensis M1.</title>
        <authorList>
            <person name="Zheng Y."/>
        </authorList>
    </citation>
    <scope>NUCLEOTIDE SEQUENCE [LARGE SCALE GENOMIC DNA]</scope>
    <source>
        <strain evidence="6 7">M1</strain>
    </source>
</reference>
<feature type="domain" description="HNH nuclease" evidence="5">
    <location>
        <begin position="66"/>
        <end position="122"/>
    </location>
</feature>
<name>A0A5P8M3X8_9LACO</name>
<dbReference type="GO" id="GO:0003676">
    <property type="term" value="F:nucleic acid binding"/>
    <property type="evidence" value="ECO:0007669"/>
    <property type="project" value="InterPro"/>
</dbReference>
<proteinExistence type="inferred from homology"/>
<dbReference type="SMART" id="SM00507">
    <property type="entry name" value="HNHc"/>
    <property type="match status" value="1"/>
</dbReference>